<sequence length="421" mass="48052">MPISLPQYIFSVGWGYQASKSTMNGNLWPLRRLSQNRVFSKTHPLITVLLATILIFGTFHYMYMVDRTSSDYEYAVVRTGKAFGTHNDQVHDQDRVLSQREEIPNIAHFTYILKDPSADFNFQFKHYLSIYSAWHFDRPHTIYLTTNANNESVARAVDGRAGKWNNRIFNIPGLRINHVKIPTKAKNGVGITGMEHKSDFARVQAMNRLGGVYRDFDVHTLRSLSPLLQSGFKAVVGRAQDDIINSGIFLSTAGGTFISTWEHDMHEAFDGSWSRHSDAVITRLSNRLVREPLEVLIMDRVAFAPGGWFAEAYITLFGTHNTTESNLARFKPGDTLPSFEEKLADRWQHPEKFPDWAIDYSSTYLLHAFAPDRSGFKIEGFDTITPRYVLERQSNFARAVYPIAKIMYDRGLIDINDSHEG</sequence>
<keyword evidence="2" id="KW-1133">Transmembrane helix</keyword>
<dbReference type="OrthoDB" id="409543at2759"/>
<reference evidence="3 4" key="1">
    <citation type="journal article" date="2015" name="Genome Announc.">
        <title>Draft Genome Sequence and Gene Annotation of the Entomopathogenic Fungus Verticillium hemipterigenum.</title>
        <authorList>
            <person name="Horn F."/>
            <person name="Habel A."/>
            <person name="Scharf D.H."/>
            <person name="Dworschak J."/>
            <person name="Brakhage A.A."/>
            <person name="Guthke R."/>
            <person name="Hertweck C."/>
            <person name="Linde J."/>
        </authorList>
    </citation>
    <scope>NUCLEOTIDE SEQUENCE [LARGE SCALE GENOMIC DNA]</scope>
</reference>
<keyword evidence="2" id="KW-0812">Transmembrane</keyword>
<dbReference type="EMBL" id="CDHN01000005">
    <property type="protein sequence ID" value="CEJ93550.1"/>
    <property type="molecule type" value="Genomic_DNA"/>
</dbReference>
<evidence type="ECO:0008006" key="5">
    <source>
        <dbReference type="Google" id="ProtNLM"/>
    </source>
</evidence>
<dbReference type="PANTHER" id="PTHR46830:SF2">
    <property type="entry name" value="ALPHA-1,4-N-ACETYLGLUCOSAMINYLTRANSFERASE"/>
    <property type="match status" value="1"/>
</dbReference>
<dbReference type="PANTHER" id="PTHR46830">
    <property type="entry name" value="TRANSFERASE, PUTATIVE-RELATED"/>
    <property type="match status" value="1"/>
</dbReference>
<evidence type="ECO:0000256" key="2">
    <source>
        <dbReference type="SAM" id="Phobius"/>
    </source>
</evidence>
<name>A0A0A1TPG8_9HYPO</name>
<proteinExistence type="inferred from homology"/>
<gene>
    <name evidence="3" type="ORF">VHEMI09130</name>
</gene>
<dbReference type="Pfam" id="PF04488">
    <property type="entry name" value="Gly_transf_sug"/>
    <property type="match status" value="1"/>
</dbReference>
<dbReference type="HOGENOM" id="CLU_053910_0_0_1"/>
<keyword evidence="2" id="KW-0472">Membrane</keyword>
<dbReference type="InterPro" id="IPR007577">
    <property type="entry name" value="GlycoTrfase_DXD_sugar-bd_CS"/>
</dbReference>
<feature type="transmembrane region" description="Helical" evidence="2">
    <location>
        <begin position="45"/>
        <end position="63"/>
    </location>
</feature>
<protein>
    <recommendedName>
        <fullName evidence="5">Glycosyl transferase</fullName>
    </recommendedName>
</protein>
<comment type="similarity">
    <text evidence="1">Belongs to the glycosyltransferase 32 family.</text>
</comment>
<organism evidence="3 4">
    <name type="scientific">[Torrubiella] hemipterigena</name>
    <dbReference type="NCBI Taxonomy" id="1531966"/>
    <lineage>
        <taxon>Eukaryota</taxon>
        <taxon>Fungi</taxon>
        <taxon>Dikarya</taxon>
        <taxon>Ascomycota</taxon>
        <taxon>Pezizomycotina</taxon>
        <taxon>Sordariomycetes</taxon>
        <taxon>Hypocreomycetidae</taxon>
        <taxon>Hypocreales</taxon>
        <taxon>Clavicipitaceae</taxon>
        <taxon>Clavicipitaceae incertae sedis</taxon>
        <taxon>'Torrubiella' clade</taxon>
    </lineage>
</organism>
<dbReference type="SUPFAM" id="SSF53448">
    <property type="entry name" value="Nucleotide-diphospho-sugar transferases"/>
    <property type="match status" value="1"/>
</dbReference>
<evidence type="ECO:0000313" key="3">
    <source>
        <dbReference type="EMBL" id="CEJ93550.1"/>
    </source>
</evidence>
<dbReference type="Proteomes" id="UP000039046">
    <property type="component" value="Unassembled WGS sequence"/>
</dbReference>
<dbReference type="InterPro" id="IPR029044">
    <property type="entry name" value="Nucleotide-diphossugar_trans"/>
</dbReference>
<evidence type="ECO:0000313" key="4">
    <source>
        <dbReference type="Proteomes" id="UP000039046"/>
    </source>
</evidence>
<dbReference type="AlphaFoldDB" id="A0A0A1TPG8"/>
<evidence type="ECO:0000256" key="1">
    <source>
        <dbReference type="ARBA" id="ARBA00009003"/>
    </source>
</evidence>
<keyword evidence="4" id="KW-1185">Reference proteome</keyword>
<accession>A0A0A1TPG8</accession>
<dbReference type="GO" id="GO:1901135">
    <property type="term" value="P:carbohydrate derivative metabolic process"/>
    <property type="evidence" value="ECO:0007669"/>
    <property type="project" value="UniProtKB-ARBA"/>
</dbReference>
<dbReference type="STRING" id="1531966.A0A0A1TPG8"/>
<dbReference type="Gene3D" id="3.90.550.20">
    <property type="match status" value="1"/>
</dbReference>